<accession>A0A1M7SMI7</accession>
<keyword evidence="1" id="KW-0472">Membrane</keyword>
<dbReference type="PIRSF" id="PIRSF029033">
    <property type="entry name" value="UCP029033"/>
    <property type="match status" value="1"/>
</dbReference>
<evidence type="ECO:0000313" key="3">
    <source>
        <dbReference type="Proteomes" id="UP000184207"/>
    </source>
</evidence>
<dbReference type="Pfam" id="PF04402">
    <property type="entry name" value="SIMPL"/>
    <property type="match status" value="1"/>
</dbReference>
<keyword evidence="3" id="KW-1185">Reference proteome</keyword>
<dbReference type="InterPro" id="IPR052022">
    <property type="entry name" value="26kDa_periplasmic_antigen"/>
</dbReference>
<evidence type="ECO:0008006" key="4">
    <source>
        <dbReference type="Google" id="ProtNLM"/>
    </source>
</evidence>
<dbReference type="PANTHER" id="PTHR34387:SF2">
    <property type="entry name" value="SLR1258 PROTEIN"/>
    <property type="match status" value="1"/>
</dbReference>
<reference evidence="3" key="1">
    <citation type="submission" date="2016-12" db="EMBL/GenBank/DDBJ databases">
        <authorList>
            <person name="Varghese N."/>
            <person name="Submissions S."/>
        </authorList>
    </citation>
    <scope>NUCLEOTIDE SEQUENCE [LARGE SCALE GENOMIC DNA]</scope>
    <source>
        <strain evidence="3">DSM 13020</strain>
    </source>
</reference>
<protein>
    <recommendedName>
        <fullName evidence="4">SIMPL domain-containing protein</fullName>
    </recommendedName>
</protein>
<name>A0A1M7SMI7_FERGO</name>
<dbReference type="EMBL" id="FRDJ01000004">
    <property type="protein sequence ID" value="SHN59682.1"/>
    <property type="molecule type" value="Genomic_DNA"/>
</dbReference>
<dbReference type="OrthoDB" id="9785289at2"/>
<organism evidence="2 3">
    <name type="scientific">Fervidobacterium gondwanense DSM 13020</name>
    <dbReference type="NCBI Taxonomy" id="1121883"/>
    <lineage>
        <taxon>Bacteria</taxon>
        <taxon>Thermotogati</taxon>
        <taxon>Thermotogota</taxon>
        <taxon>Thermotogae</taxon>
        <taxon>Thermotogales</taxon>
        <taxon>Fervidobacteriaceae</taxon>
        <taxon>Fervidobacterium</taxon>
    </lineage>
</organism>
<evidence type="ECO:0000313" key="2">
    <source>
        <dbReference type="EMBL" id="SHN59682.1"/>
    </source>
</evidence>
<sequence>MNPGKSYPNLVFAIILGISFIVGMAVFGYFFYLSKLPQKTLTVTGSAREMVVSDIAKWSSNFSVKVSESKLNEGFKSMKVSERHVLEIFRESGIKDDEISLSAISVSELYTDPERIAERQYVLAQYITVQTNDVEGIAQKAKEITQKILDYGLVFQSNPVEYYYSKLPEKRIQLLSEAVRDARRRAEEIARSSNLRVGKVISARSGVVQVLAPNSVEVSDYGTYDTSTLEKEVMVTVNVVFEAK</sequence>
<dbReference type="RefSeq" id="WP_072759161.1">
    <property type="nucleotide sequence ID" value="NZ_FRDJ01000004.1"/>
</dbReference>
<evidence type="ECO:0000256" key="1">
    <source>
        <dbReference type="SAM" id="Phobius"/>
    </source>
</evidence>
<dbReference type="PANTHER" id="PTHR34387">
    <property type="entry name" value="SLR1258 PROTEIN"/>
    <property type="match status" value="1"/>
</dbReference>
<gene>
    <name evidence="2" type="ORF">SAMN02745226_01093</name>
</gene>
<dbReference type="Gene3D" id="3.30.110.170">
    <property type="entry name" value="Protein of unknown function (DUF541), domain 1"/>
    <property type="match status" value="1"/>
</dbReference>
<dbReference type="Gene3D" id="3.30.70.2970">
    <property type="entry name" value="Protein of unknown function (DUF541), domain 2"/>
    <property type="match status" value="1"/>
</dbReference>
<proteinExistence type="predicted"/>
<dbReference type="AlphaFoldDB" id="A0A1M7SMI7"/>
<dbReference type="InterPro" id="IPR007497">
    <property type="entry name" value="SIMPL/DUF541"/>
</dbReference>
<keyword evidence="1" id="KW-0812">Transmembrane</keyword>
<dbReference type="Proteomes" id="UP000184207">
    <property type="component" value="Unassembled WGS sequence"/>
</dbReference>
<feature type="transmembrane region" description="Helical" evidence="1">
    <location>
        <begin position="12"/>
        <end position="32"/>
    </location>
</feature>
<dbReference type="InterPro" id="IPR016907">
    <property type="entry name" value="UCP029033"/>
</dbReference>
<dbReference type="STRING" id="1121883.SAMN02745226_01093"/>
<keyword evidence="1" id="KW-1133">Transmembrane helix</keyword>
<dbReference type="GO" id="GO:0006974">
    <property type="term" value="P:DNA damage response"/>
    <property type="evidence" value="ECO:0007669"/>
    <property type="project" value="TreeGrafter"/>
</dbReference>